<dbReference type="InParanoid" id="E4X0D4"/>
<protein>
    <submittedName>
        <fullName evidence="2">Uncharacterized protein</fullName>
    </submittedName>
</protein>
<evidence type="ECO:0000256" key="1">
    <source>
        <dbReference type="SAM" id="MobiDB-lite"/>
    </source>
</evidence>
<feature type="region of interest" description="Disordered" evidence="1">
    <location>
        <begin position="117"/>
        <end position="178"/>
    </location>
</feature>
<dbReference type="OrthoDB" id="10486120at2759"/>
<accession>E4X0D4</accession>
<keyword evidence="3" id="KW-1185">Reference proteome</keyword>
<feature type="compositionally biased region" description="Acidic residues" evidence="1">
    <location>
        <begin position="153"/>
        <end position="166"/>
    </location>
</feature>
<evidence type="ECO:0000313" key="3">
    <source>
        <dbReference type="Proteomes" id="UP000001307"/>
    </source>
</evidence>
<evidence type="ECO:0000313" key="2">
    <source>
        <dbReference type="EMBL" id="CBY23233.1"/>
    </source>
</evidence>
<dbReference type="AlphaFoldDB" id="E4X0D4"/>
<name>E4X0D4_OIKDI</name>
<gene>
    <name evidence="2" type="ORF">GSOID_T00015166001</name>
</gene>
<reference evidence="2" key="1">
    <citation type="journal article" date="2010" name="Science">
        <title>Plasticity of animal genome architecture unmasked by rapid evolution of a pelagic tunicate.</title>
        <authorList>
            <person name="Denoeud F."/>
            <person name="Henriet S."/>
            <person name="Mungpakdee S."/>
            <person name="Aury J.M."/>
            <person name="Da Silva C."/>
            <person name="Brinkmann H."/>
            <person name="Mikhaleva J."/>
            <person name="Olsen L.C."/>
            <person name="Jubin C."/>
            <person name="Canestro C."/>
            <person name="Bouquet J.M."/>
            <person name="Danks G."/>
            <person name="Poulain J."/>
            <person name="Campsteijn C."/>
            <person name="Adamski M."/>
            <person name="Cross I."/>
            <person name="Yadetie F."/>
            <person name="Muffato M."/>
            <person name="Louis A."/>
            <person name="Butcher S."/>
            <person name="Tsagkogeorga G."/>
            <person name="Konrad A."/>
            <person name="Singh S."/>
            <person name="Jensen M.F."/>
            <person name="Cong E.H."/>
            <person name="Eikeseth-Otteraa H."/>
            <person name="Noel B."/>
            <person name="Anthouard V."/>
            <person name="Porcel B.M."/>
            <person name="Kachouri-Lafond R."/>
            <person name="Nishino A."/>
            <person name="Ugolini M."/>
            <person name="Chourrout P."/>
            <person name="Nishida H."/>
            <person name="Aasland R."/>
            <person name="Huzurbazar S."/>
            <person name="Westhof E."/>
            <person name="Delsuc F."/>
            <person name="Lehrach H."/>
            <person name="Reinhardt R."/>
            <person name="Weissenbach J."/>
            <person name="Roy S.W."/>
            <person name="Artiguenave F."/>
            <person name="Postlethwait J.H."/>
            <person name="Manak J.R."/>
            <person name="Thompson E.M."/>
            <person name="Jaillon O."/>
            <person name="Du Pasquier L."/>
            <person name="Boudinot P."/>
            <person name="Liberles D.A."/>
            <person name="Volff J.N."/>
            <person name="Philippe H."/>
            <person name="Lenhard B."/>
            <person name="Roest Crollius H."/>
            <person name="Wincker P."/>
            <person name="Chourrout D."/>
        </authorList>
    </citation>
    <scope>NUCLEOTIDE SEQUENCE [LARGE SCALE GENOMIC DNA]</scope>
</reference>
<feature type="compositionally biased region" description="Basic and acidic residues" evidence="1">
    <location>
        <begin position="120"/>
        <end position="132"/>
    </location>
</feature>
<organism evidence="2">
    <name type="scientific">Oikopleura dioica</name>
    <name type="common">Tunicate</name>
    <dbReference type="NCBI Taxonomy" id="34765"/>
    <lineage>
        <taxon>Eukaryota</taxon>
        <taxon>Metazoa</taxon>
        <taxon>Chordata</taxon>
        <taxon>Tunicata</taxon>
        <taxon>Appendicularia</taxon>
        <taxon>Copelata</taxon>
        <taxon>Oikopleuridae</taxon>
        <taxon>Oikopleura</taxon>
    </lineage>
</organism>
<dbReference type="EMBL" id="FN653020">
    <property type="protein sequence ID" value="CBY23233.1"/>
    <property type="molecule type" value="Genomic_DNA"/>
</dbReference>
<dbReference type="Proteomes" id="UP000001307">
    <property type="component" value="Unassembled WGS sequence"/>
</dbReference>
<sequence>MGLFLDFMSSLRVTMNSILILLGCRNRPKEAYPTEQLVEDIEEFEDELQFDRKFHETLIVVREERRMWASIQEMESTDDDSRFMALFRRGRAKEDGPGGNNDHTDYGLWTLSWNKTPRSPLKETKQPEEIAKPIDATPVDPVLPQVEAKSSPEVEEEPRTDEDVSDIDPPLKMHDYDNPPIATITYCWEEEVLPDEKPGPSTS</sequence>
<proteinExistence type="predicted"/>